<dbReference type="NCBIfam" id="TIGR00687">
    <property type="entry name" value="pyridox_kin"/>
    <property type="match status" value="1"/>
</dbReference>
<comment type="pathway">
    <text evidence="3">Cofactor metabolism; pyridoxal 5'-phosphate salvage; pyridoxal 5'-phosphate from pyridoxal: step 1/1.</text>
</comment>
<evidence type="ECO:0000256" key="14">
    <source>
        <dbReference type="ARBA" id="ARBA00048524"/>
    </source>
</evidence>
<evidence type="ECO:0000256" key="8">
    <source>
        <dbReference type="ARBA" id="ARBA00022741"/>
    </source>
</evidence>
<dbReference type="InterPro" id="IPR013749">
    <property type="entry name" value="PM/HMP-P_kinase-1"/>
</dbReference>
<evidence type="ECO:0000256" key="7">
    <source>
        <dbReference type="ARBA" id="ARBA00022679"/>
    </source>
</evidence>
<comment type="pathway">
    <text evidence="2">Cofactor metabolism; pyridoxal 5'-phosphate salvage; pyridoxine 5'-phosphate from pyridoxine: step 1/1.</text>
</comment>
<protein>
    <recommendedName>
        <fullName evidence="6">Pyridoxal kinase</fullName>
        <ecNumber evidence="5">2.7.1.35</ecNumber>
    </recommendedName>
    <alternativeName>
        <fullName evidence="11">Pyridoxine kinase</fullName>
    </alternativeName>
</protein>
<evidence type="ECO:0000256" key="2">
    <source>
        <dbReference type="ARBA" id="ARBA00004835"/>
    </source>
</evidence>
<organism evidence="16 17">
    <name type="scientific">Cordylochernes scorpioides</name>
    <dbReference type="NCBI Taxonomy" id="51811"/>
    <lineage>
        <taxon>Eukaryota</taxon>
        <taxon>Metazoa</taxon>
        <taxon>Ecdysozoa</taxon>
        <taxon>Arthropoda</taxon>
        <taxon>Chelicerata</taxon>
        <taxon>Arachnida</taxon>
        <taxon>Pseudoscorpiones</taxon>
        <taxon>Cheliferoidea</taxon>
        <taxon>Chernetidae</taxon>
        <taxon>Cordylochernes</taxon>
    </lineage>
</organism>
<name>A0ABY6LDM9_9ARAC</name>
<evidence type="ECO:0000256" key="1">
    <source>
        <dbReference type="ARBA" id="ARBA00004750"/>
    </source>
</evidence>
<evidence type="ECO:0000256" key="13">
    <source>
        <dbReference type="ARBA" id="ARBA00047377"/>
    </source>
</evidence>
<evidence type="ECO:0000256" key="3">
    <source>
        <dbReference type="ARBA" id="ARBA00005210"/>
    </source>
</evidence>
<keyword evidence="17" id="KW-1185">Reference proteome</keyword>
<dbReference type="PANTHER" id="PTHR10534">
    <property type="entry name" value="PYRIDOXAL KINASE"/>
    <property type="match status" value="1"/>
</dbReference>
<keyword evidence="7" id="KW-0808">Transferase</keyword>
<dbReference type="InterPro" id="IPR029056">
    <property type="entry name" value="Ribokinase-like"/>
</dbReference>
<evidence type="ECO:0000313" key="17">
    <source>
        <dbReference type="Proteomes" id="UP001235939"/>
    </source>
</evidence>
<dbReference type="CDD" id="cd01173">
    <property type="entry name" value="pyridoxal_pyridoxamine_kinase"/>
    <property type="match status" value="1"/>
</dbReference>
<dbReference type="EC" id="2.7.1.35" evidence="5"/>
<evidence type="ECO:0000256" key="10">
    <source>
        <dbReference type="ARBA" id="ARBA00022840"/>
    </source>
</evidence>
<dbReference type="PANTHER" id="PTHR10534:SF2">
    <property type="entry name" value="PYRIDOXAL KINASE"/>
    <property type="match status" value="1"/>
</dbReference>
<comment type="similarity">
    <text evidence="4">Belongs to the pyridoxine kinase family.</text>
</comment>
<evidence type="ECO:0000256" key="5">
    <source>
        <dbReference type="ARBA" id="ARBA00012104"/>
    </source>
</evidence>
<dbReference type="SUPFAM" id="SSF53613">
    <property type="entry name" value="Ribokinase-like"/>
    <property type="match status" value="1"/>
</dbReference>
<reference evidence="16 17" key="1">
    <citation type="submission" date="2022-01" db="EMBL/GenBank/DDBJ databases">
        <title>A chromosomal length assembly of Cordylochernes scorpioides.</title>
        <authorList>
            <person name="Zeh D."/>
            <person name="Zeh J."/>
        </authorList>
    </citation>
    <scope>NUCLEOTIDE SEQUENCE [LARGE SCALE GENOMIC DNA]</scope>
    <source>
        <strain evidence="16">IN4F17</strain>
        <tissue evidence="16">Whole Body</tissue>
    </source>
</reference>
<dbReference type="Gene3D" id="3.40.1190.20">
    <property type="match status" value="1"/>
</dbReference>
<evidence type="ECO:0000313" key="16">
    <source>
        <dbReference type="EMBL" id="UYV78969.1"/>
    </source>
</evidence>
<dbReference type="EMBL" id="CP092879">
    <property type="protein sequence ID" value="UYV78969.1"/>
    <property type="molecule type" value="Genomic_DNA"/>
</dbReference>
<gene>
    <name evidence="16" type="ORF">LAZ67_17000524</name>
</gene>
<keyword evidence="9" id="KW-0418">Kinase</keyword>
<sequence>MICSGYKCFKGQILNADDLEVVVEGLQKNGILARYTHLLTGNLTMCTGYCSSLTFLEKVCQMVQDLRKENPNLVYLCDPVMGDNGHWYVPQELLPVYRDQLVPLADIITPNQFEAELLTGLKLDSEAAVIQALGVLQSRGCPTVVISSVALKPGQLTCYATSSRHSPGVLVRMTIPPLPATFTGSGDLFSALFLAWISQPDTSLKVALERAVNTVHAVLAETQNHIARVQEAQGSVEPYDMELRIIQSKAILEKPPSKLQAEEIQFPSQLEARGP</sequence>
<feature type="domain" description="Pyridoxamine kinase/Phosphomethylpyrimidine kinase" evidence="15">
    <location>
        <begin position="58"/>
        <end position="222"/>
    </location>
</feature>
<comment type="catalytic activity">
    <reaction evidence="13">
        <text>pyridoxal + ATP = pyridoxal 5'-phosphate + ADP + H(+)</text>
        <dbReference type="Rhea" id="RHEA:10224"/>
        <dbReference type="ChEBI" id="CHEBI:15378"/>
        <dbReference type="ChEBI" id="CHEBI:17310"/>
        <dbReference type="ChEBI" id="CHEBI:30616"/>
        <dbReference type="ChEBI" id="CHEBI:456216"/>
        <dbReference type="ChEBI" id="CHEBI:597326"/>
        <dbReference type="EC" id="2.7.1.35"/>
    </reaction>
    <physiologicalReaction direction="left-to-right" evidence="13">
        <dbReference type="Rhea" id="RHEA:10225"/>
    </physiologicalReaction>
</comment>
<dbReference type="Pfam" id="PF08543">
    <property type="entry name" value="Phos_pyr_kin"/>
    <property type="match status" value="1"/>
</dbReference>
<evidence type="ECO:0000259" key="15">
    <source>
        <dbReference type="Pfam" id="PF08543"/>
    </source>
</evidence>
<proteinExistence type="inferred from homology"/>
<comment type="pathway">
    <text evidence="1">Cofactor metabolism; pyridoxal 5'-phosphate salvage; pyridoxamine 5'-phosphate from pyridoxamine: step 1/1.</text>
</comment>
<evidence type="ECO:0000256" key="4">
    <source>
        <dbReference type="ARBA" id="ARBA00008805"/>
    </source>
</evidence>
<dbReference type="InterPro" id="IPR004625">
    <property type="entry name" value="PyrdxlKinase"/>
</dbReference>
<comment type="catalytic activity">
    <reaction evidence="14">
        <text>pyridoxine + ATP = pyridoxine 5'-phosphate + ADP + H(+)</text>
        <dbReference type="Rhea" id="RHEA:25108"/>
        <dbReference type="ChEBI" id="CHEBI:15378"/>
        <dbReference type="ChEBI" id="CHEBI:16709"/>
        <dbReference type="ChEBI" id="CHEBI:30616"/>
        <dbReference type="ChEBI" id="CHEBI:58589"/>
        <dbReference type="ChEBI" id="CHEBI:456216"/>
        <dbReference type="EC" id="2.7.1.35"/>
    </reaction>
    <physiologicalReaction direction="left-to-right" evidence="14">
        <dbReference type="Rhea" id="RHEA:25109"/>
    </physiologicalReaction>
</comment>
<evidence type="ECO:0000256" key="12">
    <source>
        <dbReference type="ARBA" id="ARBA00047310"/>
    </source>
</evidence>
<evidence type="ECO:0000256" key="6">
    <source>
        <dbReference type="ARBA" id="ARBA00018134"/>
    </source>
</evidence>
<evidence type="ECO:0000256" key="9">
    <source>
        <dbReference type="ARBA" id="ARBA00022777"/>
    </source>
</evidence>
<comment type="catalytic activity">
    <reaction evidence="12">
        <text>pyridoxamine + ATP = pyridoxamine 5'-phosphate + ADP + H(+)</text>
        <dbReference type="Rhea" id="RHEA:25104"/>
        <dbReference type="ChEBI" id="CHEBI:15378"/>
        <dbReference type="ChEBI" id="CHEBI:30616"/>
        <dbReference type="ChEBI" id="CHEBI:57761"/>
        <dbReference type="ChEBI" id="CHEBI:58451"/>
        <dbReference type="ChEBI" id="CHEBI:456216"/>
        <dbReference type="EC" id="2.7.1.35"/>
    </reaction>
    <physiologicalReaction direction="left-to-right" evidence="12">
        <dbReference type="Rhea" id="RHEA:25105"/>
    </physiologicalReaction>
</comment>
<dbReference type="Proteomes" id="UP001235939">
    <property type="component" value="Chromosome 17"/>
</dbReference>
<evidence type="ECO:0000256" key="11">
    <source>
        <dbReference type="ARBA" id="ARBA00032808"/>
    </source>
</evidence>
<accession>A0ABY6LDM9</accession>
<keyword evidence="10" id="KW-0067">ATP-binding</keyword>
<keyword evidence="8" id="KW-0547">Nucleotide-binding</keyword>